<dbReference type="EMBL" id="JBBCAQ010000022">
    <property type="protein sequence ID" value="KAK7591139.1"/>
    <property type="molecule type" value="Genomic_DNA"/>
</dbReference>
<dbReference type="InterPro" id="IPR036838">
    <property type="entry name" value="Ribosomal_uS10_dom_sf"/>
</dbReference>
<evidence type="ECO:0000259" key="3">
    <source>
        <dbReference type="SMART" id="SM01403"/>
    </source>
</evidence>
<dbReference type="PANTHER" id="PTHR13473:SF0">
    <property type="entry name" value="LARGE RIBOSOMAL SUBUNIT PROTEIN ML48"/>
    <property type="match status" value="1"/>
</dbReference>
<protein>
    <recommendedName>
        <fullName evidence="3">Small ribosomal subunit protein uS10 domain-containing protein</fullName>
    </recommendedName>
</protein>
<name>A0AAN9Y4H9_9HEMI</name>
<evidence type="ECO:0000256" key="1">
    <source>
        <dbReference type="ARBA" id="ARBA00022980"/>
    </source>
</evidence>
<dbReference type="PANTHER" id="PTHR13473">
    <property type="entry name" value="MITOCHONDRIAL RIBOSOMAL PROTEIN L48"/>
    <property type="match status" value="1"/>
</dbReference>
<keyword evidence="2" id="KW-0687">Ribonucleoprotein</keyword>
<keyword evidence="1" id="KW-0689">Ribosomal protein</keyword>
<dbReference type="GO" id="GO:0005761">
    <property type="term" value="C:mitochondrial ribosome"/>
    <property type="evidence" value="ECO:0007669"/>
    <property type="project" value="InterPro"/>
</dbReference>
<gene>
    <name evidence="4" type="ORF">V9T40_002752</name>
</gene>
<dbReference type="AlphaFoldDB" id="A0AAN9Y4H9"/>
<reference evidence="4 5" key="1">
    <citation type="submission" date="2024-03" db="EMBL/GenBank/DDBJ databases">
        <title>Adaptation during the transition from Ophiocordyceps entomopathogen to insect associate is accompanied by gene loss and intensified selection.</title>
        <authorList>
            <person name="Ward C.M."/>
            <person name="Onetto C.A."/>
            <person name="Borneman A.R."/>
        </authorList>
    </citation>
    <scope>NUCLEOTIDE SEQUENCE [LARGE SCALE GENOMIC DNA]</scope>
    <source>
        <strain evidence="4">AWRI1</strain>
        <tissue evidence="4">Single Adult Female</tissue>
    </source>
</reference>
<dbReference type="Pfam" id="PF00338">
    <property type="entry name" value="Ribosomal_S10"/>
    <property type="match status" value="1"/>
</dbReference>
<comment type="caution">
    <text evidence="4">The sequence shown here is derived from an EMBL/GenBank/DDBJ whole genome shotgun (WGS) entry which is preliminary data.</text>
</comment>
<sequence>MKMLRSCIFAARQPLLFPQLRSELLRRNYCLSFFEPPYLELMKPKLPIYENITVQIKGYDYPPLESFQKFAHGVAEHLNLKVEECWAHPARHYTVSKLKQQSNNVETTYKLLLYERDIKMVNVLAVKLPLFIEILQAGLPAGTTLHVFPFDPEHYKERYVPDHDLIAKQKELDELGGPPDDIGHENPFFAAPVR</sequence>
<dbReference type="SUPFAM" id="SSF54999">
    <property type="entry name" value="Ribosomal protein S10"/>
    <property type="match status" value="1"/>
</dbReference>
<evidence type="ECO:0000256" key="2">
    <source>
        <dbReference type="ARBA" id="ARBA00023274"/>
    </source>
</evidence>
<organism evidence="4 5">
    <name type="scientific">Parthenolecanium corni</name>
    <dbReference type="NCBI Taxonomy" id="536013"/>
    <lineage>
        <taxon>Eukaryota</taxon>
        <taxon>Metazoa</taxon>
        <taxon>Ecdysozoa</taxon>
        <taxon>Arthropoda</taxon>
        <taxon>Hexapoda</taxon>
        <taxon>Insecta</taxon>
        <taxon>Pterygota</taxon>
        <taxon>Neoptera</taxon>
        <taxon>Paraneoptera</taxon>
        <taxon>Hemiptera</taxon>
        <taxon>Sternorrhyncha</taxon>
        <taxon>Coccoidea</taxon>
        <taxon>Coccidae</taxon>
        <taxon>Parthenolecanium</taxon>
    </lineage>
</organism>
<proteinExistence type="predicted"/>
<dbReference type="InterPro" id="IPR027486">
    <property type="entry name" value="Ribosomal_uS10_dom"/>
</dbReference>
<feature type="domain" description="Small ribosomal subunit protein uS10" evidence="3">
    <location>
        <begin position="53"/>
        <end position="148"/>
    </location>
</feature>
<accession>A0AAN9Y4H9</accession>
<evidence type="ECO:0000313" key="5">
    <source>
        <dbReference type="Proteomes" id="UP001367676"/>
    </source>
</evidence>
<dbReference type="GO" id="GO:1990904">
    <property type="term" value="C:ribonucleoprotein complex"/>
    <property type="evidence" value="ECO:0007669"/>
    <property type="project" value="UniProtKB-KW"/>
</dbReference>
<keyword evidence="5" id="KW-1185">Reference proteome</keyword>
<dbReference type="SMART" id="SM01403">
    <property type="entry name" value="Ribosomal_S10"/>
    <property type="match status" value="1"/>
</dbReference>
<dbReference type="InterPro" id="IPR027487">
    <property type="entry name" value="Ribosomal_mL48"/>
</dbReference>
<evidence type="ECO:0000313" key="4">
    <source>
        <dbReference type="EMBL" id="KAK7591139.1"/>
    </source>
</evidence>
<dbReference type="Proteomes" id="UP001367676">
    <property type="component" value="Unassembled WGS sequence"/>
</dbReference>